<dbReference type="RefSeq" id="WP_344960565.1">
    <property type="nucleotide sequence ID" value="NZ_BAAAXZ010000017.1"/>
</dbReference>
<dbReference type="InterPro" id="IPR013107">
    <property type="entry name" value="Acyl-CoA_DH_C"/>
</dbReference>
<evidence type="ECO:0000256" key="1">
    <source>
        <dbReference type="ARBA" id="ARBA00023002"/>
    </source>
</evidence>
<accession>A0ABP6IW18</accession>
<keyword evidence="1" id="KW-0560">Oxidoreductase</keyword>
<dbReference type="Proteomes" id="UP001501102">
    <property type="component" value="Unassembled WGS sequence"/>
</dbReference>
<feature type="domain" description="Acyl-CoA dehydrogenase C-terminal" evidence="2">
    <location>
        <begin position="3"/>
        <end position="53"/>
    </location>
</feature>
<reference evidence="4" key="1">
    <citation type="journal article" date="2019" name="Int. J. Syst. Evol. Microbiol.">
        <title>The Global Catalogue of Microorganisms (GCM) 10K type strain sequencing project: providing services to taxonomists for standard genome sequencing and annotation.</title>
        <authorList>
            <consortium name="The Broad Institute Genomics Platform"/>
            <consortium name="The Broad Institute Genome Sequencing Center for Infectious Disease"/>
            <person name="Wu L."/>
            <person name="Ma J."/>
        </authorList>
    </citation>
    <scope>NUCLEOTIDE SEQUENCE [LARGE SCALE GENOMIC DNA]</scope>
    <source>
        <strain evidence="4">JCM 4087</strain>
    </source>
</reference>
<keyword evidence="4" id="KW-1185">Reference proteome</keyword>
<name>A0ABP6IW18_STRTU</name>
<evidence type="ECO:0000313" key="3">
    <source>
        <dbReference type="EMBL" id="GAA2911389.1"/>
    </source>
</evidence>
<comment type="caution">
    <text evidence="3">The sequence shown here is derived from an EMBL/GenBank/DDBJ whole genome shotgun (WGS) entry which is preliminary data.</text>
</comment>
<dbReference type="EMBL" id="BAAAXZ010000017">
    <property type="protein sequence ID" value="GAA2911389.1"/>
    <property type="molecule type" value="Genomic_DNA"/>
</dbReference>
<gene>
    <name evidence="3" type="ORF">GCM10020221_03940</name>
</gene>
<evidence type="ECO:0000259" key="2">
    <source>
        <dbReference type="Pfam" id="PF08028"/>
    </source>
</evidence>
<organism evidence="3 4">
    <name type="scientific">Streptomyces thioluteus</name>
    <dbReference type="NCBI Taxonomy" id="66431"/>
    <lineage>
        <taxon>Bacteria</taxon>
        <taxon>Bacillati</taxon>
        <taxon>Actinomycetota</taxon>
        <taxon>Actinomycetes</taxon>
        <taxon>Kitasatosporales</taxon>
        <taxon>Streptomycetaceae</taxon>
        <taxon>Streptomyces</taxon>
    </lineage>
</organism>
<sequence length="79" mass="8547">MSAALARVNAFRTVRGLVGRLFDLVTTSAVYRPSPLDRHLRDLYTMCQHATVQDQILQSSGAVLLGGTPRNPVAVGLPE</sequence>
<evidence type="ECO:0000313" key="4">
    <source>
        <dbReference type="Proteomes" id="UP001501102"/>
    </source>
</evidence>
<protein>
    <recommendedName>
        <fullName evidence="2">Acyl-CoA dehydrogenase C-terminal domain-containing protein</fullName>
    </recommendedName>
</protein>
<dbReference type="Gene3D" id="1.20.140.10">
    <property type="entry name" value="Butyryl-CoA Dehydrogenase, subunit A, domain 3"/>
    <property type="match status" value="1"/>
</dbReference>
<dbReference type="Pfam" id="PF08028">
    <property type="entry name" value="Acyl-CoA_dh_2"/>
    <property type="match status" value="1"/>
</dbReference>
<proteinExistence type="predicted"/>